<evidence type="ECO:0000313" key="8">
    <source>
        <dbReference type="Proteomes" id="UP000821853"/>
    </source>
</evidence>
<dbReference type="InterPro" id="IPR036259">
    <property type="entry name" value="MFS_trans_sf"/>
</dbReference>
<proteinExistence type="predicted"/>
<keyword evidence="2 6" id="KW-0812">Transmembrane</keyword>
<dbReference type="EMBL" id="JABSTR010000006">
    <property type="protein sequence ID" value="KAH9374225.1"/>
    <property type="molecule type" value="Genomic_DNA"/>
</dbReference>
<feature type="compositionally biased region" description="Low complexity" evidence="5">
    <location>
        <begin position="70"/>
        <end position="80"/>
    </location>
</feature>
<feature type="transmembrane region" description="Helical" evidence="6">
    <location>
        <begin position="519"/>
        <end position="537"/>
    </location>
</feature>
<feature type="compositionally biased region" description="Basic and acidic residues" evidence="5">
    <location>
        <begin position="1"/>
        <end position="10"/>
    </location>
</feature>
<evidence type="ECO:0000256" key="3">
    <source>
        <dbReference type="ARBA" id="ARBA00022989"/>
    </source>
</evidence>
<feature type="transmembrane region" description="Helical" evidence="6">
    <location>
        <begin position="583"/>
        <end position="600"/>
    </location>
</feature>
<feature type="transmembrane region" description="Helical" evidence="6">
    <location>
        <begin position="670"/>
        <end position="699"/>
    </location>
</feature>
<dbReference type="GO" id="GO:0015232">
    <property type="term" value="F:heme transmembrane transporter activity"/>
    <property type="evidence" value="ECO:0007669"/>
    <property type="project" value="TreeGrafter"/>
</dbReference>
<evidence type="ECO:0000313" key="7">
    <source>
        <dbReference type="EMBL" id="KAH9374225.1"/>
    </source>
</evidence>
<protein>
    <submittedName>
        <fullName evidence="7">Uncharacterized protein</fullName>
    </submittedName>
</protein>
<dbReference type="PANTHER" id="PTHR10924">
    <property type="entry name" value="MAJOR FACILITATOR SUPERFAMILY PROTEIN-RELATED"/>
    <property type="match status" value="1"/>
</dbReference>
<feature type="region of interest" description="Disordered" evidence="5">
    <location>
        <begin position="380"/>
        <end position="421"/>
    </location>
</feature>
<feature type="region of interest" description="Disordered" evidence="5">
    <location>
        <begin position="56"/>
        <end position="103"/>
    </location>
</feature>
<gene>
    <name evidence="7" type="ORF">HPB48_013710</name>
</gene>
<comment type="caution">
    <text evidence="7">The sequence shown here is derived from an EMBL/GenBank/DDBJ whole genome shotgun (WGS) entry which is preliminary data.</text>
</comment>
<feature type="transmembrane region" description="Helical" evidence="6">
    <location>
        <begin position="543"/>
        <end position="563"/>
    </location>
</feature>
<reference evidence="7 8" key="1">
    <citation type="journal article" date="2020" name="Cell">
        <title>Large-Scale Comparative Analyses of Tick Genomes Elucidate Their Genetic Diversity and Vector Capacities.</title>
        <authorList>
            <consortium name="Tick Genome and Microbiome Consortium (TIGMIC)"/>
            <person name="Jia N."/>
            <person name="Wang J."/>
            <person name="Shi W."/>
            <person name="Du L."/>
            <person name="Sun Y."/>
            <person name="Zhan W."/>
            <person name="Jiang J.F."/>
            <person name="Wang Q."/>
            <person name="Zhang B."/>
            <person name="Ji P."/>
            <person name="Bell-Sakyi L."/>
            <person name="Cui X.M."/>
            <person name="Yuan T.T."/>
            <person name="Jiang B.G."/>
            <person name="Yang W.F."/>
            <person name="Lam T.T."/>
            <person name="Chang Q.C."/>
            <person name="Ding S.J."/>
            <person name="Wang X.J."/>
            <person name="Zhu J.G."/>
            <person name="Ruan X.D."/>
            <person name="Zhao L."/>
            <person name="Wei J.T."/>
            <person name="Ye R.Z."/>
            <person name="Que T.C."/>
            <person name="Du C.H."/>
            <person name="Zhou Y.H."/>
            <person name="Cheng J.X."/>
            <person name="Dai P.F."/>
            <person name="Guo W.B."/>
            <person name="Han X.H."/>
            <person name="Huang E.J."/>
            <person name="Li L.F."/>
            <person name="Wei W."/>
            <person name="Gao Y.C."/>
            <person name="Liu J.Z."/>
            <person name="Shao H.Z."/>
            <person name="Wang X."/>
            <person name="Wang C.C."/>
            <person name="Yang T.C."/>
            <person name="Huo Q.B."/>
            <person name="Li W."/>
            <person name="Chen H.Y."/>
            <person name="Chen S.E."/>
            <person name="Zhou L.G."/>
            <person name="Ni X.B."/>
            <person name="Tian J.H."/>
            <person name="Sheng Y."/>
            <person name="Liu T."/>
            <person name="Pan Y.S."/>
            <person name="Xia L.Y."/>
            <person name="Li J."/>
            <person name="Zhao F."/>
            <person name="Cao W.C."/>
        </authorList>
    </citation>
    <scope>NUCLEOTIDE SEQUENCE [LARGE SCALE GENOMIC DNA]</scope>
    <source>
        <strain evidence="7">HaeL-2018</strain>
    </source>
</reference>
<feature type="transmembrane region" description="Helical" evidence="6">
    <location>
        <begin position="705"/>
        <end position="728"/>
    </location>
</feature>
<dbReference type="InterPro" id="IPR011701">
    <property type="entry name" value="MFS"/>
</dbReference>
<dbReference type="AlphaFoldDB" id="A0A9J6GHG3"/>
<feature type="compositionally biased region" description="Polar residues" evidence="5">
    <location>
        <begin position="92"/>
        <end position="103"/>
    </location>
</feature>
<dbReference type="PANTHER" id="PTHR10924:SF4">
    <property type="entry name" value="GH15861P"/>
    <property type="match status" value="1"/>
</dbReference>
<feature type="transmembrane region" description="Helical" evidence="6">
    <location>
        <begin position="612"/>
        <end position="634"/>
    </location>
</feature>
<feature type="region of interest" description="Disordered" evidence="5">
    <location>
        <begin position="1"/>
        <end position="29"/>
    </location>
</feature>
<name>A0A9J6GHG3_HAELO</name>
<feature type="compositionally biased region" description="Low complexity" evidence="5">
    <location>
        <begin position="404"/>
        <end position="417"/>
    </location>
</feature>
<evidence type="ECO:0000256" key="1">
    <source>
        <dbReference type="ARBA" id="ARBA00004141"/>
    </source>
</evidence>
<evidence type="ECO:0000256" key="5">
    <source>
        <dbReference type="SAM" id="MobiDB-lite"/>
    </source>
</evidence>
<dbReference type="GO" id="GO:0020037">
    <property type="term" value="F:heme binding"/>
    <property type="evidence" value="ECO:0007669"/>
    <property type="project" value="TreeGrafter"/>
</dbReference>
<dbReference type="InterPro" id="IPR049680">
    <property type="entry name" value="FLVCR1-2_SLC49-like"/>
</dbReference>
<evidence type="ECO:0000256" key="4">
    <source>
        <dbReference type="ARBA" id="ARBA00023136"/>
    </source>
</evidence>
<keyword evidence="4 6" id="KW-0472">Membrane</keyword>
<accession>A0A9J6GHG3</accession>
<sequence length="874" mass="94295">MDANDAKSGHEAQAPPEVDEKSPQAVLPRRINAIKAEGQAEERLMDSTTGIKQALACRSASQPAVTFGKASSSSQSSAPEASEKENFATAESAMTGTAKDASTSEQSSAFVTALDAGGTQSALSQVPCSAPIVSRALRPPSAPTHSDTTQVALPKEVGPAGFANVSVAGEPSSTNPAGMISPEQNIRAVPYRPNVDTIAAAIQCTTQSLMELVNRSRTMDFPVPLNRSSQGGQKHRTRSIYKDWPKHESEVIPDMASSILAKAGTKEKDKSLAECADGRRSPILEAAGRALGLTPNDRDVHYQPILAADVQESPAGMDSSPCKTIPKTATKDKEACRRKVAHIRRSSSADIIGEVADVTCYRYSPESMLNFEADQIEESELLSRPKIQQPPSRSGTEKQEDMTASSAAGDSARSSSNDSKDTASRFMATPFTESVSALLTDVVVTATSRRYWILIMFCSLYMINAFQWLQYAIIASVIKDHFGVDEKVVSLTSILYLVGHLILALPSAWIIDKLGLRDTVLIAAACTAIGAAIKTFAVHPGQFTIVLVGQAFPAISQALLLGLPRRLASSWFRYQEISRTRSICVLANNVGIALGFIIPPNVVEAHTVSTSLTHLCVVVAVFSSLCLLALLVAFHEEPKYPPSFSEMLHRCSTKATLTAGIGTLLRDRNFCLLLGSYGLNAGAFYTVCTLLNPAILIYFPGEERFAGWLGLSIIVAGLFGSWLCCMAVDKTGRYKQVALTCLPAFNRGFLRLHFPSQGWVPSPLPGGLRLSWFLHGGLHPDGSRAGGRNHIPDARRDGLECDDHVGARDEFRYDPRIAIRARCVRRRHIKPLSGGGASVGLWYDFLYEGTAEEARNVERFPGYDTSGYGRKSRG</sequence>
<dbReference type="GO" id="GO:0016020">
    <property type="term" value="C:membrane"/>
    <property type="evidence" value="ECO:0007669"/>
    <property type="project" value="UniProtKB-SubCell"/>
</dbReference>
<keyword evidence="3 6" id="KW-1133">Transmembrane helix</keyword>
<dbReference type="Proteomes" id="UP000821853">
    <property type="component" value="Chromosome 4"/>
</dbReference>
<evidence type="ECO:0000256" key="6">
    <source>
        <dbReference type="SAM" id="Phobius"/>
    </source>
</evidence>
<feature type="transmembrane region" description="Helical" evidence="6">
    <location>
        <begin position="451"/>
        <end position="474"/>
    </location>
</feature>
<dbReference type="SUPFAM" id="SSF103473">
    <property type="entry name" value="MFS general substrate transporter"/>
    <property type="match status" value="1"/>
</dbReference>
<dbReference type="Pfam" id="PF07690">
    <property type="entry name" value="MFS_1"/>
    <property type="match status" value="1"/>
</dbReference>
<feature type="transmembrane region" description="Helical" evidence="6">
    <location>
        <begin position="494"/>
        <end position="512"/>
    </location>
</feature>
<comment type="subcellular location">
    <subcellularLocation>
        <location evidence="1">Membrane</location>
        <topology evidence="1">Multi-pass membrane protein</topology>
    </subcellularLocation>
</comment>
<dbReference type="GO" id="GO:0097037">
    <property type="term" value="P:heme export"/>
    <property type="evidence" value="ECO:0007669"/>
    <property type="project" value="TreeGrafter"/>
</dbReference>
<dbReference type="OrthoDB" id="6412155at2759"/>
<keyword evidence="8" id="KW-1185">Reference proteome</keyword>
<evidence type="ECO:0000256" key="2">
    <source>
        <dbReference type="ARBA" id="ARBA00022692"/>
    </source>
</evidence>
<dbReference type="Gene3D" id="1.20.1250.20">
    <property type="entry name" value="MFS general substrate transporter like domains"/>
    <property type="match status" value="1"/>
</dbReference>
<dbReference type="VEuPathDB" id="VectorBase:HLOH_057888"/>
<organism evidence="7 8">
    <name type="scientific">Haemaphysalis longicornis</name>
    <name type="common">Bush tick</name>
    <dbReference type="NCBI Taxonomy" id="44386"/>
    <lineage>
        <taxon>Eukaryota</taxon>
        <taxon>Metazoa</taxon>
        <taxon>Ecdysozoa</taxon>
        <taxon>Arthropoda</taxon>
        <taxon>Chelicerata</taxon>
        <taxon>Arachnida</taxon>
        <taxon>Acari</taxon>
        <taxon>Parasitiformes</taxon>
        <taxon>Ixodida</taxon>
        <taxon>Ixodoidea</taxon>
        <taxon>Ixodidae</taxon>
        <taxon>Haemaphysalinae</taxon>
        <taxon>Haemaphysalis</taxon>
    </lineage>
</organism>